<feature type="region of interest" description="Disordered" evidence="1">
    <location>
        <begin position="1"/>
        <end position="44"/>
    </location>
</feature>
<keyword evidence="2" id="KW-1133">Transmembrane helix</keyword>
<keyword evidence="4" id="KW-1185">Reference proteome</keyword>
<dbReference type="AlphaFoldDB" id="A0A7D5GAJ6"/>
<evidence type="ECO:0000313" key="3">
    <source>
        <dbReference type="EMBL" id="QLG26632.1"/>
    </source>
</evidence>
<evidence type="ECO:0000256" key="1">
    <source>
        <dbReference type="SAM" id="MobiDB-lite"/>
    </source>
</evidence>
<organism evidence="3 4">
    <name type="scientific">Halorarum halophilum</name>
    <dbReference type="NCBI Taxonomy" id="2743090"/>
    <lineage>
        <taxon>Archaea</taxon>
        <taxon>Methanobacteriati</taxon>
        <taxon>Methanobacteriota</taxon>
        <taxon>Stenosarchaea group</taxon>
        <taxon>Halobacteria</taxon>
        <taxon>Halobacteriales</taxon>
        <taxon>Haloferacaceae</taxon>
        <taxon>Halorarum</taxon>
    </lineage>
</organism>
<evidence type="ECO:0000313" key="4">
    <source>
        <dbReference type="Proteomes" id="UP000509750"/>
    </source>
</evidence>
<dbReference type="GeneID" id="56027836"/>
<gene>
    <name evidence="3" type="ORF">HUG10_03345</name>
</gene>
<feature type="transmembrane region" description="Helical" evidence="2">
    <location>
        <begin position="188"/>
        <end position="212"/>
    </location>
</feature>
<keyword evidence="2" id="KW-0812">Transmembrane</keyword>
<dbReference type="Proteomes" id="UP000509750">
    <property type="component" value="Chromosome"/>
</dbReference>
<evidence type="ECO:0000256" key="2">
    <source>
        <dbReference type="SAM" id="Phobius"/>
    </source>
</evidence>
<sequence length="221" mass="22987">MTDDRITDVPDDPSDAGGVGPDGAEEVDAGEPTHDPSEAVGDGRQKYVEVVTATGERHEHGDSYIRQSEGAIFVSTEPGFAPEDTVTYRKPELSRVTIEQHHSSCFITTAVAGEERTLAALRGFRDKAMAPSPLGRPLVGLYEQISPPIAGTLAERPDGATARVVRALVRSCAGLARRREATSGHGRVALSALLVALYVVGVVVAAAGHVAATLGVGGPNG</sequence>
<reference evidence="3 4" key="1">
    <citation type="submission" date="2020-07" db="EMBL/GenBank/DDBJ databases">
        <title>Gai3-2, isolated from salt lake.</title>
        <authorList>
            <person name="Cui H."/>
            <person name="Shi X."/>
        </authorList>
    </citation>
    <scope>NUCLEOTIDE SEQUENCE [LARGE SCALE GENOMIC DNA]</scope>
    <source>
        <strain evidence="3 4">Gai3-2</strain>
    </source>
</reference>
<dbReference type="OrthoDB" id="27270at2157"/>
<dbReference type="EMBL" id="CP058529">
    <property type="protein sequence ID" value="QLG26632.1"/>
    <property type="molecule type" value="Genomic_DNA"/>
</dbReference>
<feature type="compositionally biased region" description="Basic and acidic residues" evidence="1">
    <location>
        <begin position="31"/>
        <end position="44"/>
    </location>
</feature>
<dbReference type="NCBIfam" id="NF041770">
    <property type="entry name" value="CFI_box_CTERM"/>
    <property type="match status" value="1"/>
</dbReference>
<name>A0A7D5GAJ6_9EURY</name>
<proteinExistence type="predicted"/>
<dbReference type="KEGG" id="halg:HUG10_03345"/>
<keyword evidence="2" id="KW-0472">Membrane</keyword>
<accession>A0A7D5GAJ6</accession>
<dbReference type="RefSeq" id="WP_179168207.1">
    <property type="nucleotide sequence ID" value="NZ_CP058529.1"/>
</dbReference>
<protein>
    <submittedName>
        <fullName evidence="3">Uncharacterized protein</fullName>
    </submittedName>
</protein>
<dbReference type="InterPro" id="IPR049886">
    <property type="entry name" value="CFI_box_CTERM_dom"/>
</dbReference>